<feature type="domain" description="OmpR/PhoB-type" evidence="8">
    <location>
        <begin position="89"/>
        <end position="192"/>
    </location>
</feature>
<dbReference type="EMBL" id="JBHLUE010000009">
    <property type="protein sequence ID" value="MFC0564924.1"/>
    <property type="molecule type" value="Genomic_DNA"/>
</dbReference>
<dbReference type="SUPFAM" id="SSF52540">
    <property type="entry name" value="P-loop containing nucleoside triphosphate hydrolases"/>
    <property type="match status" value="1"/>
</dbReference>
<evidence type="ECO:0000259" key="7">
    <source>
        <dbReference type="PROSITE" id="PS50943"/>
    </source>
</evidence>
<dbReference type="InterPro" id="IPR036388">
    <property type="entry name" value="WH-like_DNA-bd_sf"/>
</dbReference>
<evidence type="ECO:0000256" key="4">
    <source>
        <dbReference type="ARBA" id="ARBA00023163"/>
    </source>
</evidence>
<name>A0ABV6NW52_9ACTN</name>
<dbReference type="PROSITE" id="PS50943">
    <property type="entry name" value="HTH_CROC1"/>
    <property type="match status" value="1"/>
</dbReference>
<evidence type="ECO:0000256" key="6">
    <source>
        <dbReference type="SAM" id="MobiDB-lite"/>
    </source>
</evidence>
<keyword evidence="10" id="KW-1185">Reference proteome</keyword>
<dbReference type="InterPro" id="IPR001387">
    <property type="entry name" value="Cro/C1-type_HTH"/>
</dbReference>
<dbReference type="Gene3D" id="1.25.40.10">
    <property type="entry name" value="Tetratricopeptide repeat domain"/>
    <property type="match status" value="2"/>
</dbReference>
<evidence type="ECO:0000259" key="8">
    <source>
        <dbReference type="PROSITE" id="PS51755"/>
    </source>
</evidence>
<evidence type="ECO:0000313" key="9">
    <source>
        <dbReference type="EMBL" id="MFC0564924.1"/>
    </source>
</evidence>
<gene>
    <name evidence="9" type="ORF">ACFFHU_12360</name>
</gene>
<dbReference type="SUPFAM" id="SSF48452">
    <property type="entry name" value="TPR-like"/>
    <property type="match status" value="2"/>
</dbReference>
<dbReference type="Proteomes" id="UP001589894">
    <property type="component" value="Unassembled WGS sequence"/>
</dbReference>
<protein>
    <submittedName>
        <fullName evidence="9">BTAD domain-containing putative transcriptional regulator</fullName>
    </submittedName>
</protein>
<dbReference type="Gene3D" id="1.10.260.40">
    <property type="entry name" value="lambda repressor-like DNA-binding domains"/>
    <property type="match status" value="1"/>
</dbReference>
<keyword evidence="3 5" id="KW-0238">DNA-binding</keyword>
<evidence type="ECO:0000256" key="1">
    <source>
        <dbReference type="ARBA" id="ARBA00005820"/>
    </source>
</evidence>
<dbReference type="SUPFAM" id="SSF46894">
    <property type="entry name" value="C-terminal effector domain of the bipartite response regulators"/>
    <property type="match status" value="1"/>
</dbReference>
<dbReference type="InterPro" id="IPR010982">
    <property type="entry name" value="Lambda_DNA-bd_dom_sf"/>
</dbReference>
<feature type="region of interest" description="Disordered" evidence="6">
    <location>
        <begin position="74"/>
        <end position="98"/>
    </location>
</feature>
<accession>A0ABV6NW52</accession>
<dbReference type="SMART" id="SM01043">
    <property type="entry name" value="BTAD"/>
    <property type="match status" value="1"/>
</dbReference>
<organism evidence="9 10">
    <name type="scientific">Plantactinospora siamensis</name>
    <dbReference type="NCBI Taxonomy" id="555372"/>
    <lineage>
        <taxon>Bacteria</taxon>
        <taxon>Bacillati</taxon>
        <taxon>Actinomycetota</taxon>
        <taxon>Actinomycetes</taxon>
        <taxon>Micromonosporales</taxon>
        <taxon>Micromonosporaceae</taxon>
        <taxon>Plantactinospora</taxon>
    </lineage>
</organism>
<dbReference type="InterPro" id="IPR011990">
    <property type="entry name" value="TPR-like_helical_dom_sf"/>
</dbReference>
<dbReference type="PROSITE" id="PS51755">
    <property type="entry name" value="OMPR_PHOB"/>
    <property type="match status" value="1"/>
</dbReference>
<evidence type="ECO:0000256" key="5">
    <source>
        <dbReference type="PROSITE-ProRule" id="PRU01091"/>
    </source>
</evidence>
<dbReference type="RefSeq" id="WP_377338323.1">
    <property type="nucleotide sequence ID" value="NZ_JBHLUE010000009.1"/>
</dbReference>
<dbReference type="InterPro" id="IPR016032">
    <property type="entry name" value="Sig_transdc_resp-reg_C-effctor"/>
</dbReference>
<reference evidence="9 10" key="1">
    <citation type="submission" date="2024-09" db="EMBL/GenBank/DDBJ databases">
        <authorList>
            <person name="Sun Q."/>
            <person name="Mori K."/>
        </authorList>
    </citation>
    <scope>NUCLEOTIDE SEQUENCE [LARGE SCALE GENOMIC DNA]</scope>
    <source>
        <strain evidence="9 10">TBRC 2205</strain>
    </source>
</reference>
<comment type="similarity">
    <text evidence="1">Belongs to the AfsR/DnrI/RedD regulatory family.</text>
</comment>
<dbReference type="CDD" id="cd00093">
    <property type="entry name" value="HTH_XRE"/>
    <property type="match status" value="1"/>
</dbReference>
<evidence type="ECO:0000313" key="10">
    <source>
        <dbReference type="Proteomes" id="UP001589894"/>
    </source>
</evidence>
<dbReference type="PANTHER" id="PTHR35807">
    <property type="entry name" value="TRANSCRIPTIONAL REGULATOR REDD-RELATED"/>
    <property type="match status" value="1"/>
</dbReference>
<feature type="domain" description="HTH cro/C1-type" evidence="7">
    <location>
        <begin position="15"/>
        <end position="70"/>
    </location>
</feature>
<proteinExistence type="inferred from homology"/>
<comment type="caution">
    <text evidence="9">The sequence shown here is derived from an EMBL/GenBank/DDBJ whole genome shotgun (WGS) entry which is preliminary data.</text>
</comment>
<keyword evidence="4" id="KW-0804">Transcription</keyword>
<dbReference type="InterPro" id="IPR001867">
    <property type="entry name" value="OmpR/PhoB-type_DNA-bd"/>
</dbReference>
<feature type="DNA-binding region" description="OmpR/PhoB-type" evidence="5">
    <location>
        <begin position="89"/>
        <end position="192"/>
    </location>
</feature>
<dbReference type="Pfam" id="PF03704">
    <property type="entry name" value="BTAD"/>
    <property type="match status" value="1"/>
</dbReference>
<dbReference type="InterPro" id="IPR027417">
    <property type="entry name" value="P-loop_NTPase"/>
</dbReference>
<evidence type="ECO:0000256" key="2">
    <source>
        <dbReference type="ARBA" id="ARBA00023015"/>
    </source>
</evidence>
<dbReference type="SUPFAM" id="SSF47413">
    <property type="entry name" value="lambda repressor-like DNA-binding domains"/>
    <property type="match status" value="1"/>
</dbReference>
<dbReference type="Pfam" id="PF13560">
    <property type="entry name" value="HTH_31"/>
    <property type="match status" value="1"/>
</dbReference>
<dbReference type="Gene3D" id="1.10.10.10">
    <property type="entry name" value="Winged helix-like DNA-binding domain superfamily/Winged helix DNA-binding domain"/>
    <property type="match status" value="1"/>
</dbReference>
<dbReference type="SMART" id="SM00530">
    <property type="entry name" value="HTH_XRE"/>
    <property type="match status" value="1"/>
</dbReference>
<evidence type="ECO:0000256" key="3">
    <source>
        <dbReference type="ARBA" id="ARBA00023125"/>
    </source>
</evidence>
<sequence>MTEPVLSHVDFAAILRRHRMRAALTQRELSVSAGLGPTAVRDFEQRRSLHPRVRSVRALAAALDLPPDEADALQRAARADGSARPAKPGNEESPGGTAPLSVSVLGPLLVSRGAAPIDPGARRHRVVLARLALAPDSAVDPHELIELLWGEQPPASSVSLLQGTVSQLRRVLQRRHAENIVRLLPGGYRLNVAADLIDATAFRTLTERARRVANGGLADALLGEALDLWRGEPAADVPELQGAPVVRALVEDRIAATLHYADVAASAGRWNDVLRRLDGPAARYPLHEPLHAQLAVALAATGRQADALHVLRRIRERLGDELGIDPGPEIMGAQRTVLRQEWRHLATVPASLPAAPDGFVGRMREVARAVQLLGRPAGQPAVVILSGPIGVGKSALLTQLAVTVRADFPDGVLYLDLGPPGRAPLTAEEALTGAVRALGADARGTPAQRAAQYRQLVAHRRLLALFDNVREAGQVRSLLPDAVGSAVVISSRRRLVELPGATAVPLGPLAPEESRRLMATIVGPAWAAVSPFAATRLTAAGGHLPLALKATAGRLAGRTAATIGPLVARLADPDVLLDALSDDEELIAAHLLPDLLRLPPEAALGFRMLALVPGPTFGPDAAAATLGVQRHTAAEQLAVLHDGGLVDCLPGGRYRYEPLCRRYALRLSARIDTAAARTAAVSRFYGWLLPQVSVAVYLSFPDAVRLAADMPVIAPFDGADAALTWLDSELRHIMGAVTEAASLGFPAAAWRLADQVRGYFELRNDVAPPLTAALAAHTAAKSTGDALGLAAAHQFLADALRSTGRYGEALDSYLAGAKHAAAAGWVQGQANLWRGAGAVQAVLDRRPAAESSLQTALRLSEQYRLTRLRRRIVKELGALAEPVSTEPAAV</sequence>
<dbReference type="SMART" id="SM00862">
    <property type="entry name" value="Trans_reg_C"/>
    <property type="match status" value="1"/>
</dbReference>
<dbReference type="CDD" id="cd15831">
    <property type="entry name" value="BTAD"/>
    <property type="match status" value="1"/>
</dbReference>
<dbReference type="PANTHER" id="PTHR35807:SF1">
    <property type="entry name" value="TRANSCRIPTIONAL REGULATOR REDD"/>
    <property type="match status" value="1"/>
</dbReference>
<dbReference type="InterPro" id="IPR051677">
    <property type="entry name" value="AfsR-DnrI-RedD_regulator"/>
</dbReference>
<dbReference type="InterPro" id="IPR005158">
    <property type="entry name" value="BTAD"/>
</dbReference>
<keyword evidence="2" id="KW-0805">Transcription regulation</keyword>